<proteinExistence type="predicted"/>
<dbReference type="HOGENOM" id="CLU_3126100_0_0_1"/>
<gene>
    <name evidence="1" type="ORF">M407DRAFT_25369</name>
</gene>
<keyword evidence="2" id="KW-1185">Reference proteome</keyword>
<accession>A0A0C3Q6Y9</accession>
<dbReference type="EMBL" id="KN823045">
    <property type="protein sequence ID" value="KIO25245.1"/>
    <property type="molecule type" value="Genomic_DNA"/>
</dbReference>
<sequence length="50" mass="5268">MPGPSLCTGSADAPLDEQTLSVFKILDSTLAFQLSFAQLRSTTPTLLRGA</sequence>
<evidence type="ECO:0000313" key="2">
    <source>
        <dbReference type="Proteomes" id="UP000054248"/>
    </source>
</evidence>
<organism evidence="1 2">
    <name type="scientific">Tulasnella calospora MUT 4182</name>
    <dbReference type="NCBI Taxonomy" id="1051891"/>
    <lineage>
        <taxon>Eukaryota</taxon>
        <taxon>Fungi</taxon>
        <taxon>Dikarya</taxon>
        <taxon>Basidiomycota</taxon>
        <taxon>Agaricomycotina</taxon>
        <taxon>Agaricomycetes</taxon>
        <taxon>Cantharellales</taxon>
        <taxon>Tulasnellaceae</taxon>
        <taxon>Tulasnella</taxon>
    </lineage>
</organism>
<evidence type="ECO:0000313" key="1">
    <source>
        <dbReference type="EMBL" id="KIO25245.1"/>
    </source>
</evidence>
<name>A0A0C3Q6Y9_9AGAM</name>
<dbReference type="Proteomes" id="UP000054248">
    <property type="component" value="Unassembled WGS sequence"/>
</dbReference>
<reference evidence="2" key="2">
    <citation type="submission" date="2015-01" db="EMBL/GenBank/DDBJ databases">
        <title>Evolutionary Origins and Diversification of the Mycorrhizal Mutualists.</title>
        <authorList>
            <consortium name="DOE Joint Genome Institute"/>
            <consortium name="Mycorrhizal Genomics Consortium"/>
            <person name="Kohler A."/>
            <person name="Kuo A."/>
            <person name="Nagy L.G."/>
            <person name="Floudas D."/>
            <person name="Copeland A."/>
            <person name="Barry K.W."/>
            <person name="Cichocki N."/>
            <person name="Veneault-Fourrey C."/>
            <person name="LaButti K."/>
            <person name="Lindquist E.A."/>
            <person name="Lipzen A."/>
            <person name="Lundell T."/>
            <person name="Morin E."/>
            <person name="Murat C."/>
            <person name="Riley R."/>
            <person name="Ohm R."/>
            <person name="Sun H."/>
            <person name="Tunlid A."/>
            <person name="Henrissat B."/>
            <person name="Grigoriev I.V."/>
            <person name="Hibbett D.S."/>
            <person name="Martin F."/>
        </authorList>
    </citation>
    <scope>NUCLEOTIDE SEQUENCE [LARGE SCALE GENOMIC DNA]</scope>
    <source>
        <strain evidence="2">MUT 4182</strain>
    </source>
</reference>
<reference evidence="1 2" key="1">
    <citation type="submission" date="2014-04" db="EMBL/GenBank/DDBJ databases">
        <authorList>
            <consortium name="DOE Joint Genome Institute"/>
            <person name="Kuo A."/>
            <person name="Girlanda M."/>
            <person name="Perotto S."/>
            <person name="Kohler A."/>
            <person name="Nagy L.G."/>
            <person name="Floudas D."/>
            <person name="Copeland A."/>
            <person name="Barry K.W."/>
            <person name="Cichocki N."/>
            <person name="Veneault-Fourrey C."/>
            <person name="LaButti K."/>
            <person name="Lindquist E.A."/>
            <person name="Lipzen A."/>
            <person name="Lundell T."/>
            <person name="Morin E."/>
            <person name="Murat C."/>
            <person name="Sun H."/>
            <person name="Tunlid A."/>
            <person name="Henrissat B."/>
            <person name="Grigoriev I.V."/>
            <person name="Hibbett D.S."/>
            <person name="Martin F."/>
            <person name="Nordberg H.P."/>
            <person name="Cantor M.N."/>
            <person name="Hua S.X."/>
        </authorList>
    </citation>
    <scope>NUCLEOTIDE SEQUENCE [LARGE SCALE GENOMIC DNA]</scope>
    <source>
        <strain evidence="1 2">MUT 4182</strain>
    </source>
</reference>
<protein>
    <submittedName>
        <fullName evidence="1">Uncharacterized protein</fullName>
    </submittedName>
</protein>
<dbReference type="AlphaFoldDB" id="A0A0C3Q6Y9"/>